<dbReference type="AlphaFoldDB" id="A0A9P6C221"/>
<comment type="caution">
    <text evidence="1">The sequence shown here is derived from an EMBL/GenBank/DDBJ whole genome shotgun (WGS) entry which is preliminary data.</text>
</comment>
<accession>A0A9P6C221</accession>
<reference evidence="1" key="1">
    <citation type="submission" date="2020-11" db="EMBL/GenBank/DDBJ databases">
        <authorList>
            <consortium name="DOE Joint Genome Institute"/>
            <person name="Ahrendt S."/>
            <person name="Riley R."/>
            <person name="Andreopoulos W."/>
            <person name="Labutti K."/>
            <person name="Pangilinan J."/>
            <person name="Ruiz-Duenas F.J."/>
            <person name="Barrasa J.M."/>
            <person name="Sanchez-Garcia M."/>
            <person name="Camarero S."/>
            <person name="Miyauchi S."/>
            <person name="Serrano A."/>
            <person name="Linde D."/>
            <person name="Babiker R."/>
            <person name="Drula E."/>
            <person name="Ayuso-Fernandez I."/>
            <person name="Pacheco R."/>
            <person name="Padilla G."/>
            <person name="Ferreira P."/>
            <person name="Barriuso J."/>
            <person name="Kellner H."/>
            <person name="Castanera R."/>
            <person name="Alfaro M."/>
            <person name="Ramirez L."/>
            <person name="Pisabarro A.G."/>
            <person name="Kuo A."/>
            <person name="Tritt A."/>
            <person name="Lipzen A."/>
            <person name="He G."/>
            <person name="Yan M."/>
            <person name="Ng V."/>
            <person name="Cullen D."/>
            <person name="Martin F."/>
            <person name="Rosso M.-N."/>
            <person name="Henrissat B."/>
            <person name="Hibbett D."/>
            <person name="Martinez A.T."/>
            <person name="Grigoriev I.V."/>
        </authorList>
    </citation>
    <scope>NUCLEOTIDE SEQUENCE</scope>
    <source>
        <strain evidence="1">MF-IS2</strain>
    </source>
</reference>
<organism evidence="1 2">
    <name type="scientific">Macrolepiota fuliginosa MF-IS2</name>
    <dbReference type="NCBI Taxonomy" id="1400762"/>
    <lineage>
        <taxon>Eukaryota</taxon>
        <taxon>Fungi</taxon>
        <taxon>Dikarya</taxon>
        <taxon>Basidiomycota</taxon>
        <taxon>Agaricomycotina</taxon>
        <taxon>Agaricomycetes</taxon>
        <taxon>Agaricomycetidae</taxon>
        <taxon>Agaricales</taxon>
        <taxon>Agaricineae</taxon>
        <taxon>Agaricaceae</taxon>
        <taxon>Macrolepiota</taxon>
    </lineage>
</organism>
<proteinExistence type="predicted"/>
<dbReference type="OrthoDB" id="3256525at2759"/>
<gene>
    <name evidence="1" type="ORF">P691DRAFT_813183</name>
</gene>
<evidence type="ECO:0000313" key="2">
    <source>
        <dbReference type="Proteomes" id="UP000807342"/>
    </source>
</evidence>
<protein>
    <submittedName>
        <fullName evidence="1">Uncharacterized protein</fullName>
    </submittedName>
</protein>
<name>A0A9P6C221_9AGAR</name>
<keyword evidence="2" id="KW-1185">Reference proteome</keyword>
<dbReference type="Proteomes" id="UP000807342">
    <property type="component" value="Unassembled WGS sequence"/>
</dbReference>
<evidence type="ECO:0000313" key="1">
    <source>
        <dbReference type="EMBL" id="KAF9449091.1"/>
    </source>
</evidence>
<sequence length="142" mass="16227">MLNHELLPPELWLEILSWAAQPSSQDPNAHNIDYTPFQSAPTDTRDSALGVKRTLTMVCCLWRIWTVHFLYRDIKIHHGARALRCALGAAHNHEEYGRLVGHFCKCSSYCMCSLWSRLGTPRGPPIPEHRLGTCQVPNINFY</sequence>
<dbReference type="EMBL" id="MU151141">
    <property type="protein sequence ID" value="KAF9449091.1"/>
    <property type="molecule type" value="Genomic_DNA"/>
</dbReference>